<reference evidence="2 3" key="1">
    <citation type="journal article" date="2017" name="Antonie Van Leeuwenhoek">
        <title>Rhizobium rhizosphaerae sp. nov., a novel species isolated from rice rhizosphere.</title>
        <authorList>
            <person name="Zhao J.J."/>
            <person name="Zhang J."/>
            <person name="Zhang R.J."/>
            <person name="Zhang C.W."/>
            <person name="Yin H.Q."/>
            <person name="Zhang X.X."/>
        </authorList>
    </citation>
    <scope>NUCLEOTIDE SEQUENCE [LARGE SCALE GENOMIC DNA]</scope>
    <source>
        <strain evidence="2 3">KMM 241</strain>
    </source>
</reference>
<keyword evidence="1" id="KW-0472">Membrane</keyword>
<evidence type="ECO:0000313" key="3">
    <source>
        <dbReference type="Proteomes" id="UP000006263"/>
    </source>
</evidence>
<name>K6YP17_9ALTE</name>
<keyword evidence="1" id="KW-0812">Transmembrane</keyword>
<dbReference type="Proteomes" id="UP000006263">
    <property type="component" value="Unassembled WGS sequence"/>
</dbReference>
<protein>
    <submittedName>
        <fullName evidence="2">Uncharacterized protein</fullName>
    </submittedName>
</protein>
<evidence type="ECO:0000256" key="1">
    <source>
        <dbReference type="SAM" id="Phobius"/>
    </source>
</evidence>
<dbReference type="AlphaFoldDB" id="K6YP17"/>
<feature type="transmembrane region" description="Helical" evidence="1">
    <location>
        <begin position="20"/>
        <end position="38"/>
    </location>
</feature>
<evidence type="ECO:0000313" key="2">
    <source>
        <dbReference type="EMBL" id="GAC25731.1"/>
    </source>
</evidence>
<gene>
    <name evidence="2" type="ORF">GMES_3454</name>
</gene>
<dbReference type="EMBL" id="BAEP01000070">
    <property type="protein sequence ID" value="GAC25731.1"/>
    <property type="molecule type" value="Genomic_DNA"/>
</dbReference>
<keyword evidence="1" id="KW-1133">Transmembrane helix</keyword>
<sequence>MINYAFAPSKQALFISQSDLLAMPLFLAILVCVFLLSTRY</sequence>
<organism evidence="2 3">
    <name type="scientific">Paraglaciecola mesophila KMM 241</name>
    <dbReference type="NCBI Taxonomy" id="1128912"/>
    <lineage>
        <taxon>Bacteria</taxon>
        <taxon>Pseudomonadati</taxon>
        <taxon>Pseudomonadota</taxon>
        <taxon>Gammaproteobacteria</taxon>
        <taxon>Alteromonadales</taxon>
        <taxon>Alteromonadaceae</taxon>
        <taxon>Paraglaciecola</taxon>
    </lineage>
</organism>
<comment type="caution">
    <text evidence="2">The sequence shown here is derived from an EMBL/GenBank/DDBJ whole genome shotgun (WGS) entry which is preliminary data.</text>
</comment>
<proteinExistence type="predicted"/>
<accession>K6YP17</accession>